<evidence type="ECO:0008006" key="5">
    <source>
        <dbReference type="Google" id="ProtNLM"/>
    </source>
</evidence>
<feature type="chain" id="PRO_5046196191" description="Lipoprotein" evidence="2">
    <location>
        <begin position="20"/>
        <end position="155"/>
    </location>
</feature>
<proteinExistence type="predicted"/>
<feature type="compositionally biased region" description="Low complexity" evidence="1">
    <location>
        <begin position="19"/>
        <end position="31"/>
    </location>
</feature>
<sequence>MQKIALLSALALVTGGCTAATPSSEAPAPDANEATISPLGAATPTSPAAVVPTVLPDGFRAVGTEPFWAVHVADGKLRYTTPQDQEGVLVEVHHTADLAGEAGLAGTMDGRTLRLVGKAEPCSDGMSDREYPFSVILELGEEQFKGCAWSLDSGA</sequence>
<gene>
    <name evidence="3" type="ORF">RM533_11190</name>
</gene>
<reference evidence="3 4" key="1">
    <citation type="submission" date="2023-09" db="EMBL/GenBank/DDBJ databases">
        <authorList>
            <person name="Rey-Velasco X."/>
        </authorList>
    </citation>
    <scope>NUCLEOTIDE SEQUENCE [LARGE SCALE GENOMIC DNA]</scope>
    <source>
        <strain evidence="3 4">F390</strain>
    </source>
</reference>
<feature type="signal peptide" evidence="2">
    <location>
        <begin position="1"/>
        <end position="19"/>
    </location>
</feature>
<accession>A0ABU2ZJF6</accession>
<dbReference type="EMBL" id="JAVRHS010000010">
    <property type="protein sequence ID" value="MDT0576740.1"/>
    <property type="molecule type" value="Genomic_DNA"/>
</dbReference>
<feature type="region of interest" description="Disordered" evidence="1">
    <location>
        <begin position="19"/>
        <end position="42"/>
    </location>
</feature>
<name>A0ABU2ZJF6_9SPHN</name>
<comment type="caution">
    <text evidence="3">The sequence shown here is derived from an EMBL/GenBank/DDBJ whole genome shotgun (WGS) entry which is preliminary data.</text>
</comment>
<evidence type="ECO:0000313" key="3">
    <source>
        <dbReference type="EMBL" id="MDT0576740.1"/>
    </source>
</evidence>
<keyword evidence="2" id="KW-0732">Signal</keyword>
<evidence type="ECO:0000313" key="4">
    <source>
        <dbReference type="Proteomes" id="UP001259803"/>
    </source>
</evidence>
<organism evidence="3 4">
    <name type="scientific">Croceicoccus esteveae</name>
    <dbReference type="NCBI Taxonomy" id="3075597"/>
    <lineage>
        <taxon>Bacteria</taxon>
        <taxon>Pseudomonadati</taxon>
        <taxon>Pseudomonadota</taxon>
        <taxon>Alphaproteobacteria</taxon>
        <taxon>Sphingomonadales</taxon>
        <taxon>Erythrobacteraceae</taxon>
        <taxon>Croceicoccus</taxon>
    </lineage>
</organism>
<keyword evidence="4" id="KW-1185">Reference proteome</keyword>
<dbReference type="Proteomes" id="UP001259803">
    <property type="component" value="Unassembled WGS sequence"/>
</dbReference>
<evidence type="ECO:0000256" key="2">
    <source>
        <dbReference type="SAM" id="SignalP"/>
    </source>
</evidence>
<dbReference type="RefSeq" id="WP_311341316.1">
    <property type="nucleotide sequence ID" value="NZ_JAVRHS010000010.1"/>
</dbReference>
<protein>
    <recommendedName>
        <fullName evidence="5">Lipoprotein</fullName>
    </recommendedName>
</protein>
<evidence type="ECO:0000256" key="1">
    <source>
        <dbReference type="SAM" id="MobiDB-lite"/>
    </source>
</evidence>
<dbReference type="PROSITE" id="PS51257">
    <property type="entry name" value="PROKAR_LIPOPROTEIN"/>
    <property type="match status" value="1"/>
</dbReference>